<sequence length="68" mass="7819">MGWIRVNDEESPGGATPGEVWVPTERQREAITWRGELLRKVEAHKAEALYLLAAWVMSILKVFGKRKR</sequence>
<dbReference type="EMBL" id="CP011542">
    <property type="protein sequence ID" value="AKK04567.1"/>
    <property type="molecule type" value="Genomic_DNA"/>
</dbReference>
<protein>
    <submittedName>
        <fullName evidence="2">Uncharacterized protein</fullName>
    </submittedName>
</protein>
<feature type="region of interest" description="Disordered" evidence="1">
    <location>
        <begin position="1"/>
        <end position="20"/>
    </location>
</feature>
<gene>
    <name evidence="2" type="ORF">CMUST_01085</name>
</gene>
<dbReference type="AlphaFoldDB" id="A0A0G3H0D7"/>
<keyword evidence="3" id="KW-1185">Reference proteome</keyword>
<dbReference type="PATRIC" id="fig|571915.4.peg.222"/>
<organism evidence="2 3">
    <name type="scientific">Corynebacterium mustelae</name>
    <dbReference type="NCBI Taxonomy" id="571915"/>
    <lineage>
        <taxon>Bacteria</taxon>
        <taxon>Bacillati</taxon>
        <taxon>Actinomycetota</taxon>
        <taxon>Actinomycetes</taxon>
        <taxon>Mycobacteriales</taxon>
        <taxon>Corynebacteriaceae</taxon>
        <taxon>Corynebacterium</taxon>
    </lineage>
</organism>
<reference evidence="2 3" key="1">
    <citation type="journal article" date="2015" name="Genome Announc.">
        <title>Complete Genome Sequence of the Type Strain Corynebacterium mustelae DSM 45274, Isolated from Various Tissues of a Male Ferret with Lethal Sepsis.</title>
        <authorList>
            <person name="Ruckert C."/>
            <person name="Eimer J."/>
            <person name="Winkler A."/>
            <person name="Tauch A."/>
        </authorList>
    </citation>
    <scope>NUCLEOTIDE SEQUENCE [LARGE SCALE GENOMIC DNA]</scope>
    <source>
        <strain evidence="2 3">DSM 45274</strain>
    </source>
</reference>
<evidence type="ECO:0000313" key="3">
    <source>
        <dbReference type="Proteomes" id="UP000035199"/>
    </source>
</evidence>
<proteinExistence type="predicted"/>
<evidence type="ECO:0000256" key="1">
    <source>
        <dbReference type="SAM" id="MobiDB-lite"/>
    </source>
</evidence>
<dbReference type="Proteomes" id="UP000035199">
    <property type="component" value="Chromosome"/>
</dbReference>
<dbReference type="STRING" id="571915.CMUST_01085"/>
<name>A0A0G3H0D7_9CORY</name>
<reference evidence="3" key="2">
    <citation type="submission" date="2015-05" db="EMBL/GenBank/DDBJ databases">
        <title>Complete genome sequence of Corynebacterium mustelae DSM 45274, isolated from various tissues of a male ferret with lethal sepsis.</title>
        <authorList>
            <person name="Ruckert C."/>
            <person name="Albersmeier A."/>
            <person name="Winkler A."/>
            <person name="Tauch A."/>
        </authorList>
    </citation>
    <scope>NUCLEOTIDE SEQUENCE [LARGE SCALE GENOMIC DNA]</scope>
    <source>
        <strain evidence="3">DSM 45274</strain>
    </source>
</reference>
<accession>A0A0G3H0D7</accession>
<evidence type="ECO:0000313" key="2">
    <source>
        <dbReference type="EMBL" id="AKK04567.1"/>
    </source>
</evidence>
<dbReference type="KEGG" id="cmv:CMUST_01085"/>